<dbReference type="RefSeq" id="XP_004990080.1">
    <property type="nucleotide sequence ID" value="XM_004990023.1"/>
</dbReference>
<evidence type="ECO:0000313" key="6">
    <source>
        <dbReference type="Proteomes" id="UP000007799"/>
    </source>
</evidence>
<dbReference type="InterPro" id="IPR003448">
    <property type="entry name" value="Mopterin_biosynth_MoaE"/>
</dbReference>
<dbReference type="Pfam" id="PF02391">
    <property type="entry name" value="MoaE"/>
    <property type="match status" value="1"/>
</dbReference>
<comment type="similarity">
    <text evidence="4">Belongs to the MoaE family. MOCS2B subfamily.</text>
</comment>
<dbReference type="InParanoid" id="F2ULL9"/>
<feature type="binding site" evidence="4">
    <location>
        <begin position="112"/>
        <end position="113"/>
    </location>
    <ligand>
        <name>substrate</name>
    </ligand>
</feature>
<dbReference type="OrthoDB" id="5531344at2759"/>
<dbReference type="STRING" id="946362.F2ULL9"/>
<keyword evidence="6" id="KW-1185">Reference proteome</keyword>
<dbReference type="Gene3D" id="3.90.1170.40">
    <property type="entry name" value="Molybdopterin biosynthesis MoaE subunit"/>
    <property type="match status" value="1"/>
</dbReference>
<keyword evidence="2 4" id="KW-0808">Transferase</keyword>
<sequence length="178" mass="19681">MEDKDDGGGAPNDLVQVTEASIDEAKLLQWVRAGCTGGTSVFIGTTRDHFQGRRVKTLFYEAYKSMALKEMSKLAAQMREQWQDIYRIAIVHRIGEVPVGEASVMIVASGAHRRGAMHAVEYCIDTLKQTVPIWKKEIYDDGDATWKSNCPTCSQHAHAKHAHTSTHAHRDTAPSASS</sequence>
<dbReference type="GO" id="GO:0030366">
    <property type="term" value="F:molybdopterin synthase activity"/>
    <property type="evidence" value="ECO:0007669"/>
    <property type="project" value="UniProtKB-UniRule"/>
</dbReference>
<evidence type="ECO:0000256" key="4">
    <source>
        <dbReference type="HAMAP-Rule" id="MF_03052"/>
    </source>
</evidence>
<dbReference type="GO" id="GO:1990140">
    <property type="term" value="C:molybdopterin synthase complex"/>
    <property type="evidence" value="ECO:0007669"/>
    <property type="project" value="UniProtKB-UniRule"/>
</dbReference>
<comment type="subunit">
    <text evidence="4">Heterotetramer; composed of 2 small (MOCS2A) and 2 large (MOCS2B) subunits.</text>
</comment>
<feature type="binding site" evidence="4">
    <location>
        <position position="128"/>
    </location>
    <ligand>
        <name>substrate</name>
    </ligand>
</feature>
<dbReference type="GO" id="GO:0006777">
    <property type="term" value="P:Mo-molybdopterin cofactor biosynthetic process"/>
    <property type="evidence" value="ECO:0007669"/>
    <property type="project" value="UniProtKB-UniRule"/>
</dbReference>
<dbReference type="GeneID" id="16070632"/>
<dbReference type="PANTHER" id="PTHR23404">
    <property type="entry name" value="MOLYBDOPTERIN SYNTHASE RELATED"/>
    <property type="match status" value="1"/>
</dbReference>
<evidence type="ECO:0000256" key="2">
    <source>
        <dbReference type="ARBA" id="ARBA00022679"/>
    </source>
</evidence>
<keyword evidence="3 4" id="KW-0501">Molybdenum cofactor biosynthesis</keyword>
<dbReference type="AlphaFoldDB" id="F2ULL9"/>
<dbReference type="EC" id="2.8.1.12" evidence="4"/>
<evidence type="ECO:0000256" key="3">
    <source>
        <dbReference type="ARBA" id="ARBA00023150"/>
    </source>
</evidence>
<dbReference type="KEGG" id="sre:PTSG_09656"/>
<proteinExistence type="inferred from homology"/>
<dbReference type="Proteomes" id="UP000007799">
    <property type="component" value="Unassembled WGS sequence"/>
</dbReference>
<dbReference type="OMA" id="WKHQFFA"/>
<dbReference type="CDD" id="cd00756">
    <property type="entry name" value="MoaE"/>
    <property type="match status" value="1"/>
</dbReference>
<protein>
    <recommendedName>
        <fullName evidence="4">Molybdopterin synthase catalytic subunit</fullName>
        <ecNumber evidence="4">2.8.1.12</ecNumber>
    </recommendedName>
    <alternativeName>
        <fullName evidence="4">Molybdenum cofactor synthesis protein 2 large subunit</fullName>
    </alternativeName>
    <alternativeName>
        <fullName evidence="4">Molybdenum cofactor synthesis protein 2B</fullName>
        <shortName evidence="4">MOCS2B</shortName>
    </alternativeName>
</protein>
<comment type="function">
    <text evidence="4">Catalytic subunit of the molybdopterin synthase complex, a complex that catalyzes the conversion of precursor Z into molybdopterin. Acts by mediating the incorporation of 2 sulfur atoms from thiocarboxylated MOCS2A into precursor Z to generate a dithiolene group.</text>
</comment>
<gene>
    <name evidence="5" type="ORF">PTSG_09656</name>
</gene>
<dbReference type="InterPro" id="IPR036563">
    <property type="entry name" value="MoaE_sf"/>
</dbReference>
<dbReference type="FunCoup" id="F2ULL9">
    <property type="interactions" value="434"/>
</dbReference>
<comment type="pathway">
    <text evidence="4">Cofactor biosynthesis; molybdopterin biosynthesis.</text>
</comment>
<dbReference type="HAMAP" id="MF_03052">
    <property type="entry name" value="MOC2B"/>
    <property type="match status" value="1"/>
</dbReference>
<keyword evidence="1 4" id="KW-0963">Cytoplasm</keyword>
<evidence type="ECO:0000256" key="1">
    <source>
        <dbReference type="ARBA" id="ARBA00022490"/>
    </source>
</evidence>
<reference evidence="5" key="1">
    <citation type="submission" date="2009-08" db="EMBL/GenBank/DDBJ databases">
        <title>Annotation of Salpingoeca rosetta.</title>
        <authorList>
            <consortium name="The Broad Institute Genome Sequencing Platform"/>
            <person name="Russ C."/>
            <person name="Cuomo C."/>
            <person name="Burger G."/>
            <person name="Gray M.W."/>
            <person name="Holland P.W.H."/>
            <person name="King N."/>
            <person name="Lang F.B.F."/>
            <person name="Roger A.J."/>
            <person name="Ruiz-Trillo I."/>
            <person name="Young S.K."/>
            <person name="Zeng Q."/>
            <person name="Gargeya S."/>
            <person name="Alvarado L."/>
            <person name="Berlin A."/>
            <person name="Chapman S.B."/>
            <person name="Chen Z."/>
            <person name="Freedman E."/>
            <person name="Gellesch M."/>
            <person name="Goldberg J."/>
            <person name="Griggs A."/>
            <person name="Gujja S."/>
            <person name="Heilman E."/>
            <person name="Heiman D."/>
            <person name="Howarth C."/>
            <person name="Mehta T."/>
            <person name="Neiman D."/>
            <person name="Pearson M."/>
            <person name="Roberts A."/>
            <person name="Saif S."/>
            <person name="Shea T."/>
            <person name="Shenoy N."/>
            <person name="Sisk P."/>
            <person name="Stolte C."/>
            <person name="Sykes S."/>
            <person name="White J."/>
            <person name="Yandava C."/>
            <person name="Haas B."/>
            <person name="Nusbaum C."/>
            <person name="Birren B."/>
        </authorList>
    </citation>
    <scope>NUCLEOTIDE SEQUENCE [LARGE SCALE GENOMIC DNA]</scope>
    <source>
        <strain evidence="5">ATCC 50818</strain>
    </source>
</reference>
<name>F2ULL9_SALR5</name>
<dbReference type="InterPro" id="IPR028888">
    <property type="entry name" value="MOCS2B_euk"/>
</dbReference>
<accession>F2ULL9</accession>
<dbReference type="SUPFAM" id="SSF54690">
    <property type="entry name" value="Molybdopterin synthase subunit MoaE"/>
    <property type="match status" value="1"/>
</dbReference>
<feature type="binding site" evidence="4">
    <location>
        <begin position="135"/>
        <end position="137"/>
    </location>
    <ligand>
        <name>substrate</name>
    </ligand>
</feature>
<evidence type="ECO:0000313" key="5">
    <source>
        <dbReference type="EMBL" id="EGD78018.1"/>
    </source>
</evidence>
<dbReference type="eggNOG" id="KOG3307">
    <property type="taxonomic scope" value="Eukaryota"/>
</dbReference>
<dbReference type="EMBL" id="GL832980">
    <property type="protein sequence ID" value="EGD78018.1"/>
    <property type="molecule type" value="Genomic_DNA"/>
</dbReference>
<comment type="subcellular location">
    <subcellularLocation>
        <location evidence="4">Cytoplasm</location>
    </subcellularLocation>
</comment>
<dbReference type="FunFam" id="3.90.1170.40:FF:000002">
    <property type="entry name" value="Molybdopterin synthase catalytic subunit"/>
    <property type="match status" value="1"/>
</dbReference>
<organism evidence="6">
    <name type="scientific">Salpingoeca rosetta (strain ATCC 50818 / BSB-021)</name>
    <dbReference type="NCBI Taxonomy" id="946362"/>
    <lineage>
        <taxon>Eukaryota</taxon>
        <taxon>Choanoflagellata</taxon>
        <taxon>Craspedida</taxon>
        <taxon>Salpingoecidae</taxon>
        <taxon>Salpingoeca</taxon>
    </lineage>
</organism>
<comment type="catalytic activity">
    <reaction evidence="4">
        <text>2 [molybdopterin-synthase sulfur-carrier protein]-C-terminal-Gly-aminoethanethioate + cyclic pyranopterin phosphate + H2O = molybdopterin + 2 [molybdopterin-synthase sulfur-carrier protein]-C-terminal Gly-Gly + 2 H(+)</text>
        <dbReference type="Rhea" id="RHEA:26333"/>
        <dbReference type="Rhea" id="RHEA-COMP:12202"/>
        <dbReference type="Rhea" id="RHEA-COMP:19907"/>
        <dbReference type="ChEBI" id="CHEBI:15377"/>
        <dbReference type="ChEBI" id="CHEBI:15378"/>
        <dbReference type="ChEBI" id="CHEBI:58698"/>
        <dbReference type="ChEBI" id="CHEBI:59648"/>
        <dbReference type="ChEBI" id="CHEBI:90778"/>
        <dbReference type="ChEBI" id="CHEBI:232372"/>
        <dbReference type="EC" id="2.8.1.12"/>
    </reaction>
</comment>
<dbReference type="UniPathway" id="UPA00344"/>